<feature type="binding site" evidence="9">
    <location>
        <position position="219"/>
    </location>
    <ligand>
        <name>NAD(+)</name>
        <dbReference type="ChEBI" id="CHEBI:57540"/>
    </ligand>
</feature>
<dbReference type="GO" id="GO:0000286">
    <property type="term" value="F:alanine dehydrogenase activity"/>
    <property type="evidence" value="ECO:0007669"/>
    <property type="project" value="UniProtKB-UniRule"/>
</dbReference>
<keyword evidence="9" id="KW-0547">Nucleotide-binding</keyword>
<proteinExistence type="inferred from homology"/>
<feature type="binding site" evidence="9">
    <location>
        <begin position="266"/>
        <end position="269"/>
    </location>
    <ligand>
        <name>NAD(+)</name>
        <dbReference type="ChEBI" id="CHEBI:57540"/>
    </ligand>
</feature>
<dbReference type="SUPFAM" id="SSF52283">
    <property type="entry name" value="Formate/glycerate dehydrogenase catalytic domain-like"/>
    <property type="match status" value="1"/>
</dbReference>
<evidence type="ECO:0000256" key="7">
    <source>
        <dbReference type="PIRSR" id="PIRSR000183-1"/>
    </source>
</evidence>
<feature type="binding site" evidence="9">
    <location>
        <begin position="238"/>
        <end position="239"/>
    </location>
    <ligand>
        <name>NAD(+)</name>
        <dbReference type="ChEBI" id="CHEBI:57540"/>
    </ligand>
</feature>
<evidence type="ECO:0000256" key="1">
    <source>
        <dbReference type="ARBA" id="ARBA00005206"/>
    </source>
</evidence>
<dbReference type="EMBL" id="CP011114">
    <property type="protein sequence ID" value="AKG37088.1"/>
    <property type="molecule type" value="Genomic_DNA"/>
</dbReference>
<feature type="binding site" evidence="9">
    <location>
        <position position="197"/>
    </location>
    <ligand>
        <name>NAD(+)</name>
        <dbReference type="ChEBI" id="CHEBI:57540"/>
    </ligand>
</feature>
<keyword evidence="4 6" id="KW-0560">Oxidoreductase</keyword>
<feature type="binding site" evidence="9">
    <location>
        <position position="133"/>
    </location>
    <ligand>
        <name>NAD(+)</name>
        <dbReference type="ChEBI" id="CHEBI:57540"/>
    </ligand>
</feature>
<dbReference type="FunFam" id="3.40.50.720:FF:000049">
    <property type="entry name" value="Alanine dehydrogenase"/>
    <property type="match status" value="1"/>
</dbReference>
<dbReference type="RefSeq" id="WP_025698128.1">
    <property type="nucleotide sequence ID" value="NZ_ASQQ01000563.1"/>
</dbReference>
<reference evidence="12 13" key="1">
    <citation type="submission" date="2015-03" db="EMBL/GenBank/DDBJ databases">
        <authorList>
            <person name="Abdul Halim M."/>
        </authorList>
    </citation>
    <scope>NUCLEOTIDE SEQUENCE [LARGE SCALE GENOMIC DNA]</scope>
    <source>
        <strain evidence="12 13">ATCC 35681</strain>
    </source>
</reference>
<evidence type="ECO:0000259" key="10">
    <source>
        <dbReference type="SMART" id="SM01002"/>
    </source>
</evidence>
<evidence type="ECO:0000256" key="8">
    <source>
        <dbReference type="PIRSR" id="PIRSR000183-2"/>
    </source>
</evidence>
<dbReference type="SUPFAM" id="SSF51735">
    <property type="entry name" value="NAD(P)-binding Rossmann-fold domains"/>
    <property type="match status" value="1"/>
</dbReference>
<dbReference type="CDD" id="cd05305">
    <property type="entry name" value="L-AlaDH"/>
    <property type="match status" value="1"/>
</dbReference>
<feature type="binding site" evidence="8">
    <location>
        <position position="15"/>
    </location>
    <ligand>
        <name>substrate</name>
    </ligand>
</feature>
<dbReference type="InterPro" id="IPR008143">
    <property type="entry name" value="Ala_DH/PNT_CS2"/>
</dbReference>
<dbReference type="AlphaFoldDB" id="A0A0F7FEV0"/>
<dbReference type="PANTHER" id="PTHR42795">
    <property type="entry name" value="ALANINE DEHYDROGENASE"/>
    <property type="match status" value="1"/>
</dbReference>
<evidence type="ECO:0000256" key="4">
    <source>
        <dbReference type="ARBA" id="ARBA00023002"/>
    </source>
</evidence>
<comment type="pathway">
    <text evidence="1">Amino-acid degradation; L-alanine degradation via dehydrogenase pathway; NH(3) and pyruvate from L-alanine: step 1/1.</text>
</comment>
<evidence type="ECO:0000256" key="2">
    <source>
        <dbReference type="ARBA" id="ARBA00005689"/>
    </source>
</evidence>
<dbReference type="SMART" id="SM01003">
    <property type="entry name" value="AlaDh_PNT_N"/>
    <property type="match status" value="1"/>
</dbReference>
<name>A0A0F7FEV0_PAEDU</name>
<comment type="catalytic activity">
    <reaction evidence="6">
        <text>L-alanine + NAD(+) + H2O = pyruvate + NH4(+) + NADH + H(+)</text>
        <dbReference type="Rhea" id="RHEA:18405"/>
        <dbReference type="ChEBI" id="CHEBI:15361"/>
        <dbReference type="ChEBI" id="CHEBI:15377"/>
        <dbReference type="ChEBI" id="CHEBI:15378"/>
        <dbReference type="ChEBI" id="CHEBI:28938"/>
        <dbReference type="ChEBI" id="CHEBI:57540"/>
        <dbReference type="ChEBI" id="CHEBI:57945"/>
        <dbReference type="ChEBI" id="CHEBI:57972"/>
        <dbReference type="EC" id="1.4.1.1"/>
    </reaction>
</comment>
<dbReference type="Pfam" id="PF05222">
    <property type="entry name" value="AlaDh_PNT_N"/>
    <property type="match status" value="1"/>
</dbReference>
<dbReference type="NCBIfam" id="TIGR00518">
    <property type="entry name" value="alaDH"/>
    <property type="match status" value="1"/>
</dbReference>
<comment type="similarity">
    <text evidence="2 6">Belongs to the AlaDH/PNT family.</text>
</comment>
<dbReference type="GO" id="GO:0042853">
    <property type="term" value="P:L-alanine catabolic process"/>
    <property type="evidence" value="ECO:0007669"/>
    <property type="project" value="UniProtKB-UniPathway"/>
</dbReference>
<dbReference type="Pfam" id="PF01262">
    <property type="entry name" value="AlaDh_PNT_C"/>
    <property type="match status" value="1"/>
</dbReference>
<dbReference type="OrthoDB" id="9804592at2"/>
<feature type="binding site" evidence="8">
    <location>
        <position position="75"/>
    </location>
    <ligand>
        <name>substrate</name>
    </ligand>
</feature>
<dbReference type="Proteomes" id="UP000034189">
    <property type="component" value="Chromosome"/>
</dbReference>
<dbReference type="SMART" id="SM01002">
    <property type="entry name" value="AlaDh_PNT_C"/>
    <property type="match status" value="1"/>
</dbReference>
<dbReference type="InterPro" id="IPR008141">
    <property type="entry name" value="Ala_DH"/>
</dbReference>
<keyword evidence="5 6" id="KW-0520">NAD</keyword>
<dbReference type="InterPro" id="IPR036291">
    <property type="entry name" value="NAD(P)-bd_dom_sf"/>
</dbReference>
<evidence type="ECO:0000256" key="5">
    <source>
        <dbReference type="ARBA" id="ARBA00023027"/>
    </source>
</evidence>
<evidence type="ECO:0000259" key="11">
    <source>
        <dbReference type="SMART" id="SM01003"/>
    </source>
</evidence>
<accession>A0A0F7FEV0</accession>
<dbReference type="PIRSF" id="PIRSF000183">
    <property type="entry name" value="Alanine_dh"/>
    <property type="match status" value="1"/>
</dbReference>
<dbReference type="InterPro" id="IPR007698">
    <property type="entry name" value="AlaDH/PNT_NAD(H)-bd"/>
</dbReference>
<sequence>MIIGIPKEIKNNENRVAITPAGVVSFVKEGHTVLVEKGAGLGSGFLDEEYAKAGAELIDGAAEVWSGAEMVMKVKEPLESEYGYFRAGLVLFTYLHLAPEPALAKALQEKGVFAIGYETVTEGRTLPLLTPMSEVAGRMSVQLGAQFLQRNYGGQGILLAGVPGVSRGKVSIIGGGVVGTNAAKMAIGLGADVTIVDLSADRLRQLDDIFGAQINTLISNPYNIAKAVAEADVLVGAVLIPGAKAPKLVTEEMVKTMKPGSVIVDVAIDQGGIVETIDKVTTHDNPVFEKHGVLHYSVANMPGAVAKTSTIALTNVTVPYALQIAGKGALKAVQENEGLMNGVNIANGKITCKAVAEALGEEYFTVAQAMSQEFTLI</sequence>
<dbReference type="Gene3D" id="3.40.50.720">
    <property type="entry name" value="NAD(P)-binding Rossmann-like Domain"/>
    <property type="match status" value="2"/>
</dbReference>
<gene>
    <name evidence="12" type="ORF">VK70_23395</name>
</gene>
<evidence type="ECO:0000256" key="6">
    <source>
        <dbReference type="PIRNR" id="PIRNR000183"/>
    </source>
</evidence>
<organism evidence="12 13">
    <name type="scientific">Paenibacillus durus ATCC 35681</name>
    <dbReference type="NCBI Taxonomy" id="1333534"/>
    <lineage>
        <taxon>Bacteria</taxon>
        <taxon>Bacillati</taxon>
        <taxon>Bacillota</taxon>
        <taxon>Bacilli</taxon>
        <taxon>Bacillales</taxon>
        <taxon>Paenibacillaceae</taxon>
        <taxon>Paenibacillus</taxon>
    </lineage>
</organism>
<reference evidence="12 13" key="2">
    <citation type="journal article" date="2016" name="Genome Announc.">
        <title>Genome Sequence of a Gram-Positive Diazotroph, Paenibacillus durus Type Strain ATCC 35681.</title>
        <authorList>
            <person name="Halim M.A."/>
            <person name="Rahman A.Y."/>
            <person name="Sim K.S."/>
            <person name="Yam H.C."/>
            <person name="Rahim A.A."/>
            <person name="Ghazali A.H."/>
            <person name="Najimudin N."/>
        </authorList>
    </citation>
    <scope>NUCLEOTIDE SEQUENCE [LARGE SCALE GENOMIC DNA]</scope>
    <source>
        <strain evidence="12 13">ATCC 35681</strain>
    </source>
</reference>
<dbReference type="PROSITE" id="PS00837">
    <property type="entry name" value="ALADH_PNT_2"/>
    <property type="match status" value="1"/>
</dbReference>
<evidence type="ECO:0000256" key="9">
    <source>
        <dbReference type="PIRSR" id="PIRSR000183-3"/>
    </source>
</evidence>
<dbReference type="PATRIC" id="fig|1333534.5.peg.5104"/>
<evidence type="ECO:0000256" key="3">
    <source>
        <dbReference type="ARBA" id="ARBA00012897"/>
    </source>
</evidence>
<feature type="domain" description="Alanine dehydrogenase/pyridine nucleotide transhydrogenase NAD(H)-binding" evidence="10">
    <location>
        <begin position="148"/>
        <end position="297"/>
    </location>
</feature>
<evidence type="ECO:0000313" key="13">
    <source>
        <dbReference type="Proteomes" id="UP000034189"/>
    </source>
</evidence>
<protein>
    <recommendedName>
        <fullName evidence="3 6">Alanine dehydrogenase</fullName>
        <ecNumber evidence="3 6">1.4.1.1</ecNumber>
    </recommendedName>
</protein>
<dbReference type="GO" id="GO:0000166">
    <property type="term" value="F:nucleotide binding"/>
    <property type="evidence" value="ECO:0007669"/>
    <property type="project" value="UniProtKB-KW"/>
</dbReference>
<feature type="binding site" evidence="9">
    <location>
        <begin position="298"/>
        <end position="301"/>
    </location>
    <ligand>
        <name>NAD(+)</name>
        <dbReference type="ChEBI" id="CHEBI:57540"/>
    </ligand>
</feature>
<dbReference type="GO" id="GO:0005886">
    <property type="term" value="C:plasma membrane"/>
    <property type="evidence" value="ECO:0007669"/>
    <property type="project" value="TreeGrafter"/>
</dbReference>
<feature type="active site" description="Proton donor/acceptor" evidence="7">
    <location>
        <position position="96"/>
    </location>
</feature>
<feature type="binding site" evidence="9">
    <location>
        <position position="202"/>
    </location>
    <ligand>
        <name>NAD(+)</name>
        <dbReference type="ChEBI" id="CHEBI:57540"/>
    </ligand>
</feature>
<dbReference type="HOGENOM" id="CLU_003376_3_0_9"/>
<dbReference type="PANTHER" id="PTHR42795:SF1">
    <property type="entry name" value="ALANINE DEHYDROGENASE"/>
    <property type="match status" value="1"/>
</dbReference>
<dbReference type="UniPathway" id="UPA00527">
    <property type="reaction ID" value="UER00585"/>
</dbReference>
<evidence type="ECO:0000313" key="12">
    <source>
        <dbReference type="EMBL" id="AKG37088.1"/>
    </source>
</evidence>
<dbReference type="InterPro" id="IPR007886">
    <property type="entry name" value="AlaDH/PNT_N"/>
</dbReference>
<feature type="active site" description="Proton donor/acceptor" evidence="7">
    <location>
        <position position="269"/>
    </location>
</feature>
<dbReference type="EC" id="1.4.1.1" evidence="3 6"/>
<feature type="domain" description="Alanine dehydrogenase/pyridine nucleotide transhydrogenase N-terminal" evidence="11">
    <location>
        <begin position="4"/>
        <end position="136"/>
    </location>
</feature>